<dbReference type="EMBL" id="JAVREH010000061">
    <property type="protein sequence ID" value="MDT0263952.1"/>
    <property type="molecule type" value="Genomic_DNA"/>
</dbReference>
<reference evidence="2" key="1">
    <citation type="submission" date="2023-07" db="EMBL/GenBank/DDBJ databases">
        <title>30 novel species of actinomycetes from the DSMZ collection.</title>
        <authorList>
            <person name="Nouioui I."/>
        </authorList>
    </citation>
    <scope>NUCLEOTIDE SEQUENCE [LARGE SCALE GENOMIC DNA]</scope>
    <source>
        <strain evidence="2">DSM 44399</strain>
    </source>
</reference>
<keyword evidence="2" id="KW-1185">Reference proteome</keyword>
<evidence type="ECO:0000313" key="1">
    <source>
        <dbReference type="EMBL" id="MDT0263952.1"/>
    </source>
</evidence>
<proteinExistence type="predicted"/>
<gene>
    <name evidence="1" type="ORF">RM423_21490</name>
</gene>
<dbReference type="Gene3D" id="3.40.50.2300">
    <property type="match status" value="2"/>
</dbReference>
<comment type="caution">
    <text evidence="1">The sequence shown here is derived from an EMBL/GenBank/DDBJ whole genome shotgun (WGS) entry which is preliminary data.</text>
</comment>
<sequence>MCPPYRKHGWQAAQHKGFDDIAAAAPAEPPLTTIYNPLYEMGGTAVIRSST</sequence>
<evidence type="ECO:0000313" key="2">
    <source>
        <dbReference type="Proteomes" id="UP001183176"/>
    </source>
</evidence>
<name>A0ABU2JG27_9ACTN</name>
<dbReference type="InterPro" id="IPR028082">
    <property type="entry name" value="Peripla_BP_I"/>
</dbReference>
<dbReference type="SUPFAM" id="SSF53822">
    <property type="entry name" value="Periplasmic binding protein-like I"/>
    <property type="match status" value="1"/>
</dbReference>
<accession>A0ABU2JG27</accession>
<protein>
    <submittedName>
        <fullName evidence="1">Uncharacterized protein</fullName>
    </submittedName>
</protein>
<dbReference type="Proteomes" id="UP001183176">
    <property type="component" value="Unassembled WGS sequence"/>
</dbReference>
<dbReference type="RefSeq" id="WP_311425095.1">
    <property type="nucleotide sequence ID" value="NZ_JAVREH010000061.1"/>
</dbReference>
<organism evidence="1 2">
    <name type="scientific">Jatrophihabitans lederbergiae</name>
    <dbReference type="NCBI Taxonomy" id="3075547"/>
    <lineage>
        <taxon>Bacteria</taxon>
        <taxon>Bacillati</taxon>
        <taxon>Actinomycetota</taxon>
        <taxon>Actinomycetes</taxon>
        <taxon>Jatrophihabitantales</taxon>
        <taxon>Jatrophihabitantaceae</taxon>
        <taxon>Jatrophihabitans</taxon>
    </lineage>
</organism>